<protein>
    <recommendedName>
        <fullName evidence="3 6">Alpha-galactosidase</fullName>
        <ecNumber evidence="3 6">3.2.1.22</ecNumber>
    </recommendedName>
</protein>
<dbReference type="Pfam" id="PF02065">
    <property type="entry name" value="Melibiase"/>
    <property type="match status" value="1"/>
</dbReference>
<organism evidence="9 10">
    <name type="scientific">Periweissella beninensis</name>
    <dbReference type="NCBI Taxonomy" id="504936"/>
    <lineage>
        <taxon>Bacteria</taxon>
        <taxon>Bacillati</taxon>
        <taxon>Bacillota</taxon>
        <taxon>Bacilli</taxon>
        <taxon>Lactobacillales</taxon>
        <taxon>Lactobacillaceae</taxon>
        <taxon>Periweissella</taxon>
    </lineage>
</organism>
<dbReference type="Pfam" id="PF16874">
    <property type="entry name" value="Glyco_hydro_36C"/>
    <property type="match status" value="1"/>
</dbReference>
<keyword evidence="10" id="KW-1185">Reference proteome</keyword>
<dbReference type="Proteomes" id="UP001057481">
    <property type="component" value="Unassembled WGS sequence"/>
</dbReference>
<dbReference type="Gene3D" id="2.60.40.1180">
    <property type="entry name" value="Golgi alpha-mannosidase II"/>
    <property type="match status" value="1"/>
</dbReference>
<dbReference type="Pfam" id="PF16875">
    <property type="entry name" value="Glyco_hydro_36N"/>
    <property type="match status" value="1"/>
</dbReference>
<dbReference type="CDD" id="cd14791">
    <property type="entry name" value="GH36"/>
    <property type="match status" value="1"/>
</dbReference>
<evidence type="ECO:0000256" key="6">
    <source>
        <dbReference type="PIRNR" id="PIRNR005536"/>
    </source>
</evidence>
<dbReference type="Gene3D" id="3.20.20.70">
    <property type="entry name" value="Aldolase class I"/>
    <property type="match status" value="1"/>
</dbReference>
<sequence>MTVKINFDEQHQIFHLTNQKISYILGIEEGQLLAQLYFGKKITSYHNSRRYPRLDRGFSPNLAGQPAEIDRGFSKDVLPQEYSGNQTGDYRQTAINLTDDVNGASAADFRYADFKIVSGKPHLKGLPQTYIEKRDEAQTLIIHLIDATLRTSLYLSYTIYDQRAVIIKSAKLVNNSDRIIRIDKIASAQLDLPKNNFDLISLYGAHVNERQIQKNELPFGITEISSRRGSSSHHFNPFIALVDKHISETSGEAIGVQLVYSGNHQFTIEKDYIQQLRIITGINEYGFNWQLAPTAEFQTPEVIFAYTDKGLNDLSLTYHKLLRERVARGKFKYAKRPIVINNWEATYFDFNATKIKAIIDKAAPLGIEMFVLDDGWFGKRDDDKSSLGDWYEYVDKLSDGGGLANLAEMVHKKNMQFGLWFEPEMISADSKLYRQHPDYALTIDNREMTPSRDQYVLDFSRDEVVDNIFNQICQILDTVKIDYIKWDMNRHLTEVYSHALNNTKQGEVYHRYMLGVYDLAERLVTKYPDILFEGCSGGGGRFDAGMLYYFPQSWTSDNTDPIARLKIQYGTSLAYPLSSMTAHVSASPNHQTGRQTSLAMRAGVAFAGVLGYELDLSKLTDDELKTIAMQIAFYQKHWQLLQYGDFKRIKSPFEENEVAWEFVSANQEEVMLFNYRILSEAQPSFSITKLTGLKDNYLYQETTTHHQYYGDELMNVGLYDAPVAKQDFTVTIKHFKKIK</sequence>
<feature type="domain" description="Glycosyl hydrolase family 36 C-terminal" evidence="7">
    <location>
        <begin position="658"/>
        <end position="729"/>
    </location>
</feature>
<comment type="caution">
    <text evidence="9">The sequence shown here is derived from an EMBL/GenBank/DDBJ whole genome shotgun (WGS) entry which is preliminary data.</text>
</comment>
<evidence type="ECO:0000256" key="4">
    <source>
        <dbReference type="ARBA" id="ARBA00022801"/>
    </source>
</evidence>
<dbReference type="InterPro" id="IPR017853">
    <property type="entry name" value="GH"/>
</dbReference>
<accession>A0ABT0VJT3</accession>
<keyword evidence="5 6" id="KW-0326">Glycosidase</keyword>
<gene>
    <name evidence="9" type="ORF">KAK10_01740</name>
</gene>
<dbReference type="InterPro" id="IPR013780">
    <property type="entry name" value="Glyco_hydro_b"/>
</dbReference>
<dbReference type="InterPro" id="IPR038417">
    <property type="entry name" value="Alpga-gal_N_sf"/>
</dbReference>
<keyword evidence="4 6" id="KW-0378">Hydrolase</keyword>
<evidence type="ECO:0000256" key="5">
    <source>
        <dbReference type="ARBA" id="ARBA00023295"/>
    </source>
</evidence>
<dbReference type="GO" id="GO:0004557">
    <property type="term" value="F:alpha-galactosidase activity"/>
    <property type="evidence" value="ECO:0007669"/>
    <property type="project" value="UniProtKB-EC"/>
</dbReference>
<evidence type="ECO:0000313" key="9">
    <source>
        <dbReference type="EMBL" id="MCM2436657.1"/>
    </source>
</evidence>
<dbReference type="InterPro" id="IPR000111">
    <property type="entry name" value="Glyco_hydro_27/36_CS"/>
</dbReference>
<name>A0ABT0VJT3_9LACO</name>
<dbReference type="SUPFAM" id="SSF51445">
    <property type="entry name" value="(Trans)glycosidases"/>
    <property type="match status" value="1"/>
</dbReference>
<dbReference type="InterPro" id="IPR050985">
    <property type="entry name" value="Alpha-glycosidase_related"/>
</dbReference>
<comment type="similarity">
    <text evidence="2">Belongs to the glycosyl hydrolase 36 family.</text>
</comment>
<dbReference type="InterPro" id="IPR031705">
    <property type="entry name" value="Glyco_hydro_36_C"/>
</dbReference>
<evidence type="ECO:0000256" key="3">
    <source>
        <dbReference type="ARBA" id="ARBA00012755"/>
    </source>
</evidence>
<dbReference type="EMBL" id="JAGMVS010000038">
    <property type="protein sequence ID" value="MCM2436657.1"/>
    <property type="molecule type" value="Genomic_DNA"/>
</dbReference>
<dbReference type="InterPro" id="IPR002252">
    <property type="entry name" value="Glyco_hydro_36"/>
</dbReference>
<dbReference type="PIRSF" id="PIRSF005536">
    <property type="entry name" value="Agal"/>
    <property type="match status" value="1"/>
</dbReference>
<evidence type="ECO:0000313" key="10">
    <source>
        <dbReference type="Proteomes" id="UP001057481"/>
    </source>
</evidence>
<evidence type="ECO:0000259" key="7">
    <source>
        <dbReference type="Pfam" id="PF16874"/>
    </source>
</evidence>
<evidence type="ECO:0000256" key="2">
    <source>
        <dbReference type="ARBA" id="ARBA00006202"/>
    </source>
</evidence>
<proteinExistence type="inferred from homology"/>
<reference evidence="9" key="1">
    <citation type="submission" date="2021-04" db="EMBL/GenBank/DDBJ databases">
        <title>Taxonomic assessment of Weissella genus.</title>
        <authorList>
            <person name="Fanelli F."/>
            <person name="Chieffi D."/>
            <person name="Dell'Aquila A."/>
            <person name="Gyu-Sung C."/>
            <person name="Franz C.M.A.P."/>
            <person name="Fusco V."/>
        </authorList>
    </citation>
    <scope>NUCLEOTIDE SEQUENCE</scope>
    <source>
        <strain evidence="9">LMG 25373</strain>
    </source>
</reference>
<dbReference type="InterPro" id="IPR031704">
    <property type="entry name" value="Glyco_hydro_36_N"/>
</dbReference>
<dbReference type="PROSITE" id="PS00512">
    <property type="entry name" value="ALPHA_GALACTOSIDASE"/>
    <property type="match status" value="1"/>
</dbReference>
<dbReference type="Gene3D" id="2.70.98.60">
    <property type="entry name" value="alpha-galactosidase from lactobacil brevis"/>
    <property type="match status" value="1"/>
</dbReference>
<evidence type="ECO:0000259" key="8">
    <source>
        <dbReference type="Pfam" id="PF16875"/>
    </source>
</evidence>
<dbReference type="PRINTS" id="PR00743">
    <property type="entry name" value="GLHYDRLASE36"/>
</dbReference>
<dbReference type="EC" id="3.2.1.22" evidence="3 6"/>
<feature type="domain" description="Glycosyl hydrolase family 36 N-terminal" evidence="8">
    <location>
        <begin position="32"/>
        <end position="292"/>
    </location>
</feature>
<dbReference type="PANTHER" id="PTHR43053:SF3">
    <property type="entry name" value="ALPHA-GALACTOSIDASE C-RELATED"/>
    <property type="match status" value="1"/>
</dbReference>
<dbReference type="InterPro" id="IPR013785">
    <property type="entry name" value="Aldolase_TIM"/>
</dbReference>
<evidence type="ECO:0000256" key="1">
    <source>
        <dbReference type="ARBA" id="ARBA00001255"/>
    </source>
</evidence>
<dbReference type="PANTHER" id="PTHR43053">
    <property type="entry name" value="GLYCOSIDASE FAMILY 31"/>
    <property type="match status" value="1"/>
</dbReference>
<dbReference type="RefSeq" id="WP_205143106.1">
    <property type="nucleotide sequence ID" value="NZ_JAFBDN010000003.1"/>
</dbReference>
<comment type="catalytic activity">
    <reaction evidence="1 6">
        <text>Hydrolysis of terminal, non-reducing alpha-D-galactose residues in alpha-D-galactosides, including galactose oligosaccharides, galactomannans and galactolipids.</text>
        <dbReference type="EC" id="3.2.1.22"/>
    </reaction>
</comment>